<dbReference type="SUPFAM" id="SSF160631">
    <property type="entry name" value="SMI1/KNR4-like"/>
    <property type="match status" value="1"/>
</dbReference>
<name>A0A1H7V0W9_STRJI</name>
<gene>
    <name evidence="2" type="ORF">SAMN05414137_1173</name>
</gene>
<evidence type="ECO:0000259" key="1">
    <source>
        <dbReference type="SMART" id="SM00860"/>
    </source>
</evidence>
<organism evidence="2 3">
    <name type="scientific">Streptacidiphilus jiangxiensis</name>
    <dbReference type="NCBI Taxonomy" id="235985"/>
    <lineage>
        <taxon>Bacteria</taxon>
        <taxon>Bacillati</taxon>
        <taxon>Actinomycetota</taxon>
        <taxon>Actinomycetes</taxon>
        <taxon>Kitasatosporales</taxon>
        <taxon>Streptomycetaceae</taxon>
        <taxon>Streptacidiphilus</taxon>
    </lineage>
</organism>
<evidence type="ECO:0000313" key="3">
    <source>
        <dbReference type="Proteomes" id="UP000183015"/>
    </source>
</evidence>
<dbReference type="InterPro" id="IPR018958">
    <property type="entry name" value="Knr4/Smi1-like_dom"/>
</dbReference>
<dbReference type="eggNOG" id="ENOG5030FDY">
    <property type="taxonomic scope" value="Bacteria"/>
</dbReference>
<dbReference type="AlphaFoldDB" id="A0A1H7V0W9"/>
<reference evidence="3" key="1">
    <citation type="submission" date="2016-10" db="EMBL/GenBank/DDBJ databases">
        <authorList>
            <person name="Varghese N."/>
        </authorList>
    </citation>
    <scope>NUCLEOTIDE SEQUENCE [LARGE SCALE GENOMIC DNA]</scope>
    <source>
        <strain evidence="3">DSM 45096 / BCRC 16803 / CGMCC 4.1857 / CIP 109030 / JCM 12277 / KCTC 19219 / NBRC 100920 / 33214</strain>
    </source>
</reference>
<dbReference type="Proteomes" id="UP000183015">
    <property type="component" value="Unassembled WGS sequence"/>
</dbReference>
<dbReference type="InterPro" id="IPR037883">
    <property type="entry name" value="Knr4/Smi1-like_sf"/>
</dbReference>
<evidence type="ECO:0000313" key="2">
    <source>
        <dbReference type="EMBL" id="SEM02842.1"/>
    </source>
</evidence>
<dbReference type="Gene3D" id="3.40.1580.10">
    <property type="entry name" value="SMI1/KNR4-like"/>
    <property type="match status" value="1"/>
</dbReference>
<sequence>MHEAVEQLAQLLQGSRRNRAEDRAVDWAGVESTLGTALPGDYKEFVEHVGGGYLDGYLYLLEPDCPNENYDLAESTEERTEAFDYLWDSAEDRPAELGDPGARLIPFASTDNGEFLYWLARPEQDPDAWTVMVNEARGEWWERFDLGFAPLLLGLLRGGIRSEILTDDFPTTPHTFEPFDRPV</sequence>
<dbReference type="EMBL" id="FOAZ01000017">
    <property type="protein sequence ID" value="SEM02842.1"/>
    <property type="molecule type" value="Genomic_DNA"/>
</dbReference>
<dbReference type="OrthoDB" id="5572373at2"/>
<proteinExistence type="predicted"/>
<protein>
    <submittedName>
        <fullName evidence="2">SMI1 / KNR4 family (SUKH-1)</fullName>
    </submittedName>
</protein>
<dbReference type="Pfam" id="PF09346">
    <property type="entry name" value="SMI1_KNR4"/>
    <property type="match status" value="1"/>
</dbReference>
<feature type="domain" description="Knr4/Smi1-like" evidence="1">
    <location>
        <begin position="21"/>
        <end position="135"/>
    </location>
</feature>
<keyword evidence="3" id="KW-1185">Reference proteome</keyword>
<dbReference type="STRING" id="235985.SAMN05414137_1173"/>
<dbReference type="SMART" id="SM00860">
    <property type="entry name" value="SMI1_KNR4"/>
    <property type="match status" value="1"/>
</dbReference>
<accession>A0A1H7V0W9</accession>
<dbReference type="RefSeq" id="WP_042443363.1">
    <property type="nucleotide sequence ID" value="NZ_BBPN01000004.1"/>
</dbReference>